<evidence type="ECO:0000256" key="1">
    <source>
        <dbReference type="ARBA" id="ARBA00007358"/>
    </source>
</evidence>
<proteinExistence type="inferred from homology"/>
<evidence type="ECO:0000313" key="5">
    <source>
        <dbReference type="EMBL" id="MDT3425024.1"/>
    </source>
</evidence>
<dbReference type="Proteomes" id="UP001248709">
    <property type="component" value="Unassembled WGS sequence"/>
</dbReference>
<keyword evidence="2" id="KW-0479">Metal-binding</keyword>
<keyword evidence="3 5" id="KW-0560">Oxidoreductase</keyword>
<protein>
    <submittedName>
        <fullName evidence="5">Glycerol dehydrogenase</fullName>
        <ecNumber evidence="5">1.1.1.6</ecNumber>
    </submittedName>
</protein>
<dbReference type="GO" id="GO:0008888">
    <property type="term" value="F:glycerol dehydrogenase (NAD+) activity"/>
    <property type="evidence" value="ECO:0007669"/>
    <property type="project" value="UniProtKB-EC"/>
</dbReference>
<keyword evidence="6" id="KW-1185">Reference proteome</keyword>
<dbReference type="PROSITE" id="PS00913">
    <property type="entry name" value="ADH_IRON_1"/>
    <property type="match status" value="1"/>
</dbReference>
<feature type="domain" description="Alcohol dehydrogenase iron-type/glycerol dehydrogenase GldA" evidence="4">
    <location>
        <begin position="7"/>
        <end position="152"/>
    </location>
</feature>
<reference evidence="5 6" key="1">
    <citation type="submission" date="2023-07" db="EMBL/GenBank/DDBJ databases">
        <title>Genomic Encyclopedia of Type Strains, Phase IV (KMG-IV): sequencing the most valuable type-strain genomes for metagenomic binning, comparative biology and taxonomic classification.</title>
        <authorList>
            <person name="Goeker M."/>
        </authorList>
    </citation>
    <scope>NUCLEOTIDE SEQUENCE [LARGE SCALE GENOMIC DNA]</scope>
    <source>
        <strain evidence="5 6">T98</strain>
    </source>
</reference>
<dbReference type="Pfam" id="PF00465">
    <property type="entry name" value="Fe-ADH"/>
    <property type="match status" value="1"/>
</dbReference>
<dbReference type="Gene3D" id="3.40.50.1970">
    <property type="match status" value="1"/>
</dbReference>
<gene>
    <name evidence="5" type="ORF">J2Z22_000537</name>
</gene>
<evidence type="ECO:0000256" key="3">
    <source>
        <dbReference type="ARBA" id="ARBA00023002"/>
    </source>
</evidence>
<evidence type="ECO:0000256" key="2">
    <source>
        <dbReference type="ARBA" id="ARBA00022723"/>
    </source>
</evidence>
<dbReference type="InterPro" id="IPR001670">
    <property type="entry name" value="ADH_Fe/GldA"/>
</dbReference>
<dbReference type="EC" id="1.1.1.6" evidence="5"/>
<dbReference type="EMBL" id="JAUSUY010000002">
    <property type="protein sequence ID" value="MDT3425024.1"/>
    <property type="molecule type" value="Genomic_DNA"/>
</dbReference>
<evidence type="ECO:0000313" key="6">
    <source>
        <dbReference type="Proteomes" id="UP001248709"/>
    </source>
</evidence>
<dbReference type="PANTHER" id="PTHR43616:SF3">
    <property type="entry name" value="HYDROXYCARBOXYLATE DEHYDROGENASE A"/>
    <property type="match status" value="1"/>
</dbReference>
<comment type="similarity">
    <text evidence="1">Belongs to the iron-containing alcohol dehydrogenase family.</text>
</comment>
<organism evidence="5 6">
    <name type="scientific">Paenibacillus forsythiae</name>
    <dbReference type="NCBI Taxonomy" id="365616"/>
    <lineage>
        <taxon>Bacteria</taxon>
        <taxon>Bacillati</taxon>
        <taxon>Bacillota</taxon>
        <taxon>Bacilli</taxon>
        <taxon>Bacillales</taxon>
        <taxon>Paenibacillaceae</taxon>
        <taxon>Paenibacillus</taxon>
    </lineage>
</organism>
<dbReference type="InterPro" id="IPR018211">
    <property type="entry name" value="ADH_Fe_CS"/>
</dbReference>
<accession>A0ABU3H2H9</accession>
<dbReference type="SUPFAM" id="SSF56796">
    <property type="entry name" value="Dehydroquinate synthase-like"/>
    <property type="match status" value="1"/>
</dbReference>
<name>A0ABU3H2H9_9BACL</name>
<dbReference type="CDD" id="cd08550">
    <property type="entry name" value="GlyDH-like"/>
    <property type="match status" value="1"/>
</dbReference>
<dbReference type="PIRSF" id="PIRSF000112">
    <property type="entry name" value="Glycerol_dehydrogenase"/>
    <property type="match status" value="1"/>
</dbReference>
<dbReference type="Gene3D" id="1.20.1090.10">
    <property type="entry name" value="Dehydroquinate synthase-like - alpha domain"/>
    <property type="match status" value="1"/>
</dbReference>
<sequence length="381" mass="40007">MITLKSPSVYVNEPGALARAGALVAELGQKAYVIGGANALDRVSGPLLASLHSAGIETVTEVNNGEVTRSNIEEYAWKTSEIRPDALIGVGGGLVLDLVKAIGDRAGVPVVAVPTIAATCAAWSALSILHDDEGRADGALFLQRSPAVVIADSDVLAGAPKRYFASGIGDTLAKWYEVALNLREGTGNPDILLSLAPAKLALDIIERFGPEAYSEAGSGKAGQAFREVTDAIIMLTGLAGTVNGKAGRALVAHAIHDSFTHLPDTHYTLHGEKVGFCLIVQSILEGRSDIEELTATLRRYNLPATLAELGIQSHVEDKIRKVAESSHIIPSAKGFAFPTDNGRLIEAIVAADAAGRVAVPNRTALAQKAAPDRTLFSYYPY</sequence>
<dbReference type="RefSeq" id="WP_025702887.1">
    <property type="nucleotide sequence ID" value="NZ_JAUSUY010000002.1"/>
</dbReference>
<dbReference type="InterPro" id="IPR016205">
    <property type="entry name" value="Glycerol_DH"/>
</dbReference>
<comment type="caution">
    <text evidence="5">The sequence shown here is derived from an EMBL/GenBank/DDBJ whole genome shotgun (WGS) entry which is preliminary data.</text>
</comment>
<evidence type="ECO:0000259" key="4">
    <source>
        <dbReference type="Pfam" id="PF00465"/>
    </source>
</evidence>
<dbReference type="PANTHER" id="PTHR43616">
    <property type="entry name" value="GLYCEROL DEHYDROGENASE"/>
    <property type="match status" value="1"/>
</dbReference>